<feature type="domain" description="C2H2-type" evidence="8">
    <location>
        <begin position="291"/>
        <end position="319"/>
    </location>
</feature>
<dbReference type="Pfam" id="PF00096">
    <property type="entry name" value="zf-C2H2"/>
    <property type="match status" value="3"/>
</dbReference>
<dbReference type="PROSITE" id="PS50157">
    <property type="entry name" value="ZINC_FINGER_C2H2_2"/>
    <property type="match status" value="5"/>
</dbReference>
<dbReference type="EMBL" id="CACVKT020006795">
    <property type="protein sequence ID" value="CAC5403565.1"/>
    <property type="molecule type" value="Genomic_DNA"/>
</dbReference>
<dbReference type="OrthoDB" id="6069475at2759"/>
<dbReference type="SUPFAM" id="SSF57667">
    <property type="entry name" value="beta-beta-alpha zinc fingers"/>
    <property type="match status" value="3"/>
</dbReference>
<feature type="domain" description="C2H2-type" evidence="8">
    <location>
        <begin position="529"/>
        <end position="556"/>
    </location>
</feature>
<dbReference type="FunFam" id="3.30.160.60:FF:000446">
    <property type="entry name" value="Zinc finger protein"/>
    <property type="match status" value="1"/>
</dbReference>
<feature type="domain" description="C2H2-type" evidence="8">
    <location>
        <begin position="380"/>
        <end position="407"/>
    </location>
</feature>
<dbReference type="FunFam" id="3.30.160.60:FF:000145">
    <property type="entry name" value="Zinc finger protein 574"/>
    <property type="match status" value="1"/>
</dbReference>
<dbReference type="GO" id="GO:0008270">
    <property type="term" value="F:zinc ion binding"/>
    <property type="evidence" value="ECO:0007669"/>
    <property type="project" value="UniProtKB-KW"/>
</dbReference>
<evidence type="ECO:0000256" key="5">
    <source>
        <dbReference type="ARBA" id="ARBA00022833"/>
    </source>
</evidence>
<dbReference type="SMART" id="SM00355">
    <property type="entry name" value="ZnF_C2H2"/>
    <property type="match status" value="11"/>
</dbReference>
<name>A0A6J8D666_MYTCO</name>
<evidence type="ECO:0000256" key="2">
    <source>
        <dbReference type="ARBA" id="ARBA00022723"/>
    </source>
</evidence>
<evidence type="ECO:0000313" key="9">
    <source>
        <dbReference type="EMBL" id="CAC5403565.1"/>
    </source>
</evidence>
<evidence type="ECO:0000256" key="7">
    <source>
        <dbReference type="PROSITE-ProRule" id="PRU00042"/>
    </source>
</evidence>
<dbReference type="GO" id="GO:0000981">
    <property type="term" value="F:DNA-binding transcription factor activity, RNA polymerase II-specific"/>
    <property type="evidence" value="ECO:0007669"/>
    <property type="project" value="TreeGrafter"/>
</dbReference>
<dbReference type="PANTHER" id="PTHR24394:SF44">
    <property type="entry name" value="ZINC FINGER PROTEIN 271-LIKE"/>
    <property type="match status" value="1"/>
</dbReference>
<organism evidence="9 10">
    <name type="scientific">Mytilus coruscus</name>
    <name type="common">Sea mussel</name>
    <dbReference type="NCBI Taxonomy" id="42192"/>
    <lineage>
        <taxon>Eukaryota</taxon>
        <taxon>Metazoa</taxon>
        <taxon>Spiralia</taxon>
        <taxon>Lophotrochozoa</taxon>
        <taxon>Mollusca</taxon>
        <taxon>Bivalvia</taxon>
        <taxon>Autobranchia</taxon>
        <taxon>Pteriomorphia</taxon>
        <taxon>Mytilida</taxon>
        <taxon>Mytiloidea</taxon>
        <taxon>Mytilidae</taxon>
        <taxon>Mytilinae</taxon>
        <taxon>Mytilus</taxon>
    </lineage>
</organism>
<dbReference type="Proteomes" id="UP000507470">
    <property type="component" value="Unassembled WGS sequence"/>
</dbReference>
<protein>
    <submittedName>
        <fullName evidence="9">KRAB</fullName>
    </submittedName>
</protein>
<evidence type="ECO:0000259" key="8">
    <source>
        <dbReference type="PROSITE" id="PS50157"/>
    </source>
</evidence>
<dbReference type="InterPro" id="IPR036236">
    <property type="entry name" value="Znf_C2H2_sf"/>
</dbReference>
<sequence>MGDDNIRTRVSKRNQTKLNEIWTRQNLTLLGSNTGQESEEIKMGINLTLYKRKMSAPTVSKKVLKLSSVETKDQLTANGLEKELNSAGTISLTTRQNNSDSGLKNFERPPNIVVIKRDIEDSHDNSISEKQLQKSCGSSNLNILQCALCTLSFNNPSVYIQHVVSHSSTAIDFKQNPADVNKRKSFFVCRLCDKKFANREFARGHISHFLQNPDHVHEQFSNFLAEDKKELEEFSDKFIFPVSIGSLKNITMDTKINKPVIYYCAKCETNFNSKCDLLGHVKNCIKYKSEFNCSKCDIHFETNDLLERHIHEGHRERETSHIPELVIIKTQDISPDEKNSTTYNMYKCPKCSEVCNSLQKLMQHKDLKHNKIVEIQDTDYVCAHCLSTFPSQALLYKHIQMHNSKLSGKPMKEKSKTSKYFDKIIFQESNGKWGCKICQKSFSTRCNVVRHMTLHDDEEKKDQTCPFCQRVFHFKRYLQHHIMYMHGPKKQKIYKCDLCETQFTILKCFRRHQKKRTCQERGVNNSVVLKCQFCEKTYDKKQSLERHIRTHTGEKPFKCEHCPYFSAYYANLKLHKKRRHCERPKKKGRPFKWMQLMGGESH</sequence>
<comment type="subcellular location">
    <subcellularLocation>
        <location evidence="1">Nucleus</location>
    </subcellularLocation>
</comment>
<gene>
    <name evidence="9" type="ORF">MCOR_37443</name>
</gene>
<keyword evidence="3" id="KW-0677">Repeat</keyword>
<feature type="domain" description="C2H2-type" evidence="8">
    <location>
        <begin position="463"/>
        <end position="491"/>
    </location>
</feature>
<dbReference type="GO" id="GO:0005634">
    <property type="term" value="C:nucleus"/>
    <property type="evidence" value="ECO:0007669"/>
    <property type="project" value="UniProtKB-SubCell"/>
</dbReference>
<keyword evidence="5" id="KW-0862">Zinc</keyword>
<evidence type="ECO:0000256" key="4">
    <source>
        <dbReference type="ARBA" id="ARBA00022771"/>
    </source>
</evidence>
<keyword evidence="6" id="KW-0539">Nucleus</keyword>
<reference evidence="9 10" key="1">
    <citation type="submission" date="2020-06" db="EMBL/GenBank/DDBJ databases">
        <authorList>
            <person name="Li R."/>
            <person name="Bekaert M."/>
        </authorList>
    </citation>
    <scope>NUCLEOTIDE SEQUENCE [LARGE SCALE GENOMIC DNA]</scope>
    <source>
        <strain evidence="10">wild</strain>
    </source>
</reference>
<proteinExistence type="predicted"/>
<evidence type="ECO:0000313" key="10">
    <source>
        <dbReference type="Proteomes" id="UP000507470"/>
    </source>
</evidence>
<accession>A0A6J8D666</accession>
<evidence type="ECO:0000256" key="6">
    <source>
        <dbReference type="ARBA" id="ARBA00023242"/>
    </source>
</evidence>
<keyword evidence="2" id="KW-0479">Metal-binding</keyword>
<dbReference type="PANTHER" id="PTHR24394">
    <property type="entry name" value="ZINC FINGER PROTEIN"/>
    <property type="match status" value="1"/>
</dbReference>
<dbReference type="Gene3D" id="3.30.160.60">
    <property type="entry name" value="Classic Zinc Finger"/>
    <property type="match status" value="7"/>
</dbReference>
<dbReference type="AlphaFoldDB" id="A0A6J8D666"/>
<evidence type="ECO:0000256" key="3">
    <source>
        <dbReference type="ARBA" id="ARBA00022737"/>
    </source>
</evidence>
<feature type="domain" description="C2H2-type" evidence="8">
    <location>
        <begin position="433"/>
        <end position="460"/>
    </location>
</feature>
<dbReference type="InterPro" id="IPR013087">
    <property type="entry name" value="Znf_C2H2_type"/>
</dbReference>
<evidence type="ECO:0000256" key="1">
    <source>
        <dbReference type="ARBA" id="ARBA00004123"/>
    </source>
</evidence>
<dbReference type="PROSITE" id="PS00028">
    <property type="entry name" value="ZINC_FINGER_C2H2_1"/>
    <property type="match status" value="7"/>
</dbReference>
<keyword evidence="4 7" id="KW-0863">Zinc-finger</keyword>
<keyword evidence="10" id="KW-1185">Reference proteome</keyword>